<name>X1KMI8_9ZZZZ</name>
<dbReference type="EMBL" id="BARV01004868">
    <property type="protein sequence ID" value="GAI08302.1"/>
    <property type="molecule type" value="Genomic_DNA"/>
</dbReference>
<organism evidence="1">
    <name type="scientific">marine sediment metagenome</name>
    <dbReference type="NCBI Taxonomy" id="412755"/>
    <lineage>
        <taxon>unclassified sequences</taxon>
        <taxon>metagenomes</taxon>
        <taxon>ecological metagenomes</taxon>
    </lineage>
</organism>
<protein>
    <recommendedName>
        <fullName evidence="2">Peptidase M20 dimerisation domain-containing protein</fullName>
    </recommendedName>
</protein>
<evidence type="ECO:0008006" key="2">
    <source>
        <dbReference type="Google" id="ProtNLM"/>
    </source>
</evidence>
<gene>
    <name evidence="1" type="ORF">S06H3_10494</name>
</gene>
<accession>X1KMI8</accession>
<comment type="caution">
    <text evidence="1">The sequence shown here is derived from an EMBL/GenBank/DDBJ whole genome shotgun (WGS) entry which is preliminary data.</text>
</comment>
<proteinExistence type="predicted"/>
<feature type="non-terminal residue" evidence="1">
    <location>
        <position position="1"/>
    </location>
</feature>
<dbReference type="AlphaFoldDB" id="X1KMI8"/>
<evidence type="ECO:0000313" key="1">
    <source>
        <dbReference type="EMBL" id="GAI08302.1"/>
    </source>
</evidence>
<reference evidence="1" key="1">
    <citation type="journal article" date="2014" name="Front. Microbiol.">
        <title>High frequency of phylogenetically diverse reductive dehalogenase-homologous genes in deep subseafloor sedimentary metagenomes.</title>
        <authorList>
            <person name="Kawai M."/>
            <person name="Futagami T."/>
            <person name="Toyoda A."/>
            <person name="Takaki Y."/>
            <person name="Nishi S."/>
            <person name="Hori S."/>
            <person name="Arai W."/>
            <person name="Tsubouchi T."/>
            <person name="Morono Y."/>
            <person name="Uchiyama I."/>
            <person name="Ito T."/>
            <person name="Fujiyama A."/>
            <person name="Inagaki F."/>
            <person name="Takami H."/>
        </authorList>
    </citation>
    <scope>NUCLEOTIDE SEQUENCE</scope>
    <source>
        <strain evidence="1">Expedition CK06-06</strain>
    </source>
</reference>
<sequence length="34" mass="3881">VKAEHTKEENIAVGDMEKVVDVIQHIFKELSEKS</sequence>